<dbReference type="EMBL" id="JACHIU010000001">
    <property type="protein sequence ID" value="MBB6476274.1"/>
    <property type="molecule type" value="Genomic_DNA"/>
</dbReference>
<feature type="compositionally biased region" description="Basic and acidic residues" evidence="1">
    <location>
        <begin position="70"/>
        <end position="80"/>
    </location>
</feature>
<accession>A0A7X0IK89</accession>
<organism evidence="2 3">
    <name type="scientific">Sphaerisporangium rubeum</name>
    <dbReference type="NCBI Taxonomy" id="321317"/>
    <lineage>
        <taxon>Bacteria</taxon>
        <taxon>Bacillati</taxon>
        <taxon>Actinomycetota</taxon>
        <taxon>Actinomycetes</taxon>
        <taxon>Streptosporangiales</taxon>
        <taxon>Streptosporangiaceae</taxon>
        <taxon>Sphaerisporangium</taxon>
    </lineage>
</organism>
<evidence type="ECO:0000313" key="2">
    <source>
        <dbReference type="EMBL" id="MBB6476274.1"/>
    </source>
</evidence>
<protein>
    <submittedName>
        <fullName evidence="2">Uncharacterized protein</fullName>
    </submittedName>
</protein>
<reference evidence="2 3" key="1">
    <citation type="submission" date="2020-08" db="EMBL/GenBank/DDBJ databases">
        <title>Sequencing the genomes of 1000 actinobacteria strains.</title>
        <authorList>
            <person name="Klenk H.-P."/>
        </authorList>
    </citation>
    <scope>NUCLEOTIDE SEQUENCE [LARGE SCALE GENOMIC DNA]</scope>
    <source>
        <strain evidence="2 3">DSM 44936</strain>
    </source>
</reference>
<dbReference type="AlphaFoldDB" id="A0A7X0IK89"/>
<comment type="caution">
    <text evidence="2">The sequence shown here is derived from an EMBL/GenBank/DDBJ whole genome shotgun (WGS) entry which is preliminary data.</text>
</comment>
<gene>
    <name evidence="2" type="ORF">BJ992_005705</name>
</gene>
<keyword evidence="3" id="KW-1185">Reference proteome</keyword>
<proteinExistence type="predicted"/>
<evidence type="ECO:0000313" key="3">
    <source>
        <dbReference type="Proteomes" id="UP000555564"/>
    </source>
</evidence>
<sequence>MRMVRRLPAEPDAFVTAGVKGPVNSGNVVFPSRCPSDYLSGASFVPNAKFVAEVNGGSPMDDGSMSRVNPRHEAPTRDKTQSVCRGDACGMGVAFLEQLVRPLR</sequence>
<dbReference type="Proteomes" id="UP000555564">
    <property type="component" value="Unassembled WGS sequence"/>
</dbReference>
<evidence type="ECO:0000256" key="1">
    <source>
        <dbReference type="SAM" id="MobiDB-lite"/>
    </source>
</evidence>
<feature type="region of interest" description="Disordered" evidence="1">
    <location>
        <begin position="56"/>
        <end position="82"/>
    </location>
</feature>
<name>A0A7X0IK89_9ACTN</name>